<reference evidence="2 3" key="1">
    <citation type="submission" date="2021-06" db="EMBL/GenBank/DDBJ databases">
        <title>Caerostris extrusa draft genome.</title>
        <authorList>
            <person name="Kono N."/>
            <person name="Arakawa K."/>
        </authorList>
    </citation>
    <scope>NUCLEOTIDE SEQUENCE [LARGE SCALE GENOMIC DNA]</scope>
</reference>
<feature type="region of interest" description="Disordered" evidence="1">
    <location>
        <begin position="59"/>
        <end position="83"/>
    </location>
</feature>
<dbReference type="AlphaFoldDB" id="A0AAV4W0F3"/>
<organism evidence="2 3">
    <name type="scientific">Caerostris extrusa</name>
    <name type="common">Bark spider</name>
    <name type="synonym">Caerostris bankana</name>
    <dbReference type="NCBI Taxonomy" id="172846"/>
    <lineage>
        <taxon>Eukaryota</taxon>
        <taxon>Metazoa</taxon>
        <taxon>Ecdysozoa</taxon>
        <taxon>Arthropoda</taxon>
        <taxon>Chelicerata</taxon>
        <taxon>Arachnida</taxon>
        <taxon>Araneae</taxon>
        <taxon>Araneomorphae</taxon>
        <taxon>Entelegynae</taxon>
        <taxon>Araneoidea</taxon>
        <taxon>Araneidae</taxon>
        <taxon>Caerostris</taxon>
    </lineage>
</organism>
<comment type="caution">
    <text evidence="2">The sequence shown here is derived from an EMBL/GenBank/DDBJ whole genome shotgun (WGS) entry which is preliminary data.</text>
</comment>
<evidence type="ECO:0000256" key="1">
    <source>
        <dbReference type="SAM" id="MobiDB-lite"/>
    </source>
</evidence>
<protein>
    <submittedName>
        <fullName evidence="2">Uncharacterized protein</fullName>
    </submittedName>
</protein>
<name>A0AAV4W0F3_CAEEX</name>
<keyword evidence="3" id="KW-1185">Reference proteome</keyword>
<gene>
    <name evidence="2" type="ORF">CEXT_494071</name>
</gene>
<sequence length="83" mass="9658">MFLSQYHKSERISSLHTPTLLTCYPFRILEEVLSPPPNFIFPNHSHSMGQNSRKLTIKQQHANNSPPRKIHLQSSLSHNIEIR</sequence>
<evidence type="ECO:0000313" key="3">
    <source>
        <dbReference type="Proteomes" id="UP001054945"/>
    </source>
</evidence>
<accession>A0AAV4W0F3</accession>
<evidence type="ECO:0000313" key="2">
    <source>
        <dbReference type="EMBL" id="GIY75153.1"/>
    </source>
</evidence>
<dbReference type="EMBL" id="BPLR01015304">
    <property type="protein sequence ID" value="GIY75153.1"/>
    <property type="molecule type" value="Genomic_DNA"/>
</dbReference>
<dbReference type="Proteomes" id="UP001054945">
    <property type="component" value="Unassembled WGS sequence"/>
</dbReference>
<proteinExistence type="predicted"/>